<dbReference type="Gene3D" id="3.40.50.1820">
    <property type="entry name" value="alpha/beta hydrolase"/>
    <property type="match status" value="1"/>
</dbReference>
<feature type="domain" description="Phospholipase/carboxylesterase/thioesterase" evidence="4">
    <location>
        <begin position="227"/>
        <end position="440"/>
    </location>
</feature>
<keyword evidence="2" id="KW-0378">Hydrolase</keyword>
<evidence type="ECO:0000313" key="6">
    <source>
        <dbReference type="Proteomes" id="UP001189429"/>
    </source>
</evidence>
<gene>
    <name evidence="5" type="ORF">PCOR1329_LOCUS77528</name>
</gene>
<dbReference type="SUPFAM" id="SSF53474">
    <property type="entry name" value="alpha/beta-Hydrolases"/>
    <property type="match status" value="1"/>
</dbReference>
<dbReference type="InterPro" id="IPR003140">
    <property type="entry name" value="PLipase/COase/thioEstase"/>
</dbReference>
<protein>
    <recommendedName>
        <fullName evidence="4">Phospholipase/carboxylesterase/thioesterase domain-containing protein</fullName>
    </recommendedName>
</protein>
<evidence type="ECO:0000256" key="3">
    <source>
        <dbReference type="SAM" id="MobiDB-lite"/>
    </source>
</evidence>
<comment type="similarity">
    <text evidence="1">Belongs to the AB hydrolase superfamily. AB hydrolase 2 family.</text>
</comment>
<evidence type="ECO:0000256" key="2">
    <source>
        <dbReference type="ARBA" id="ARBA00022801"/>
    </source>
</evidence>
<comment type="caution">
    <text evidence="5">The sequence shown here is derived from an EMBL/GenBank/DDBJ whole genome shotgun (WGS) entry which is preliminary data.</text>
</comment>
<dbReference type="PANTHER" id="PTHR10655">
    <property type="entry name" value="LYSOPHOSPHOLIPASE-RELATED"/>
    <property type="match status" value="1"/>
</dbReference>
<evidence type="ECO:0000313" key="5">
    <source>
        <dbReference type="EMBL" id="CAK0900145.1"/>
    </source>
</evidence>
<feature type="region of interest" description="Disordered" evidence="3">
    <location>
        <begin position="1"/>
        <end position="24"/>
    </location>
</feature>
<sequence length="459" mass="50272">MPSPCSRPRSGLKKRAPAAPKGGARGAAAAAAARELRAALPRLWRRLRGPGQGAAASGGVCKVKCSLAQLRAALRARRGPCTGWSSAPGAALGRAPGLAARLSLRQRLGLRYQDPSKHGSWSASNLVGYSAAPVKGARSEVQVSWRCYTAEFVLVQLAAGRFELQRRVGSQVAACRVEKRRRGGPGGPLAEERYTVTARSRCRLAADRRKKIRVETRPLDLLPAVIIRPPSGPQRWTLIYLHGLGSSALGNYADRPHFFVDGSVALKVIVPTAPSRELTCFDTWWQQSPSKNWYLSKFLSWYDYLTNFDGRKEDVIDVDSLLAMRRALHKLVQREAAELGGRPDRVILGGKSQGCCTSLDAALTYPEALGGFVGVVGHVLSCTPVEPGCAQQATPLHFFHEPRDEIMRWKWVQDSERRLRAAGLRVHSRHRSDPEACGHFIQGVEGTWVRTALREICAQ</sequence>
<organism evidence="5 6">
    <name type="scientific">Prorocentrum cordatum</name>
    <dbReference type="NCBI Taxonomy" id="2364126"/>
    <lineage>
        <taxon>Eukaryota</taxon>
        <taxon>Sar</taxon>
        <taxon>Alveolata</taxon>
        <taxon>Dinophyceae</taxon>
        <taxon>Prorocentrales</taxon>
        <taxon>Prorocentraceae</taxon>
        <taxon>Prorocentrum</taxon>
    </lineage>
</organism>
<dbReference type="Pfam" id="PF02230">
    <property type="entry name" value="Abhydrolase_2"/>
    <property type="match status" value="1"/>
</dbReference>
<reference evidence="5" key="1">
    <citation type="submission" date="2023-10" db="EMBL/GenBank/DDBJ databases">
        <authorList>
            <person name="Chen Y."/>
            <person name="Shah S."/>
            <person name="Dougan E. K."/>
            <person name="Thang M."/>
            <person name="Chan C."/>
        </authorList>
    </citation>
    <scope>NUCLEOTIDE SEQUENCE [LARGE SCALE GENOMIC DNA]</scope>
</reference>
<dbReference type="InterPro" id="IPR029058">
    <property type="entry name" value="AB_hydrolase_fold"/>
</dbReference>
<proteinExistence type="inferred from homology"/>
<dbReference type="Proteomes" id="UP001189429">
    <property type="component" value="Unassembled WGS sequence"/>
</dbReference>
<dbReference type="EMBL" id="CAUYUJ010020730">
    <property type="protein sequence ID" value="CAK0900145.1"/>
    <property type="molecule type" value="Genomic_DNA"/>
</dbReference>
<evidence type="ECO:0000259" key="4">
    <source>
        <dbReference type="Pfam" id="PF02230"/>
    </source>
</evidence>
<name>A0ABN9XJZ9_9DINO</name>
<evidence type="ECO:0000256" key="1">
    <source>
        <dbReference type="ARBA" id="ARBA00006499"/>
    </source>
</evidence>
<accession>A0ABN9XJZ9</accession>
<keyword evidence="6" id="KW-1185">Reference proteome</keyword>
<dbReference type="InterPro" id="IPR050565">
    <property type="entry name" value="LYPA1-2/EST-like"/>
</dbReference>
<dbReference type="PANTHER" id="PTHR10655:SF17">
    <property type="entry name" value="LYSOPHOSPHOLIPASE-LIKE PROTEIN 1"/>
    <property type="match status" value="1"/>
</dbReference>